<dbReference type="GO" id="GO:0003723">
    <property type="term" value="F:RNA binding"/>
    <property type="evidence" value="ECO:0007669"/>
    <property type="project" value="UniProtKB-KW"/>
</dbReference>
<dbReference type="Gene3D" id="3.30.70.270">
    <property type="match status" value="2"/>
</dbReference>
<dbReference type="STRING" id="67767.A0A0J7K3Y9"/>
<proteinExistence type="predicted"/>
<gene>
    <name evidence="9" type="ORF">RF55_16716</name>
</gene>
<dbReference type="SMART" id="SM00343">
    <property type="entry name" value="ZnF_C2HC"/>
    <property type="match status" value="2"/>
</dbReference>
<dbReference type="GO" id="GO:0003677">
    <property type="term" value="F:DNA binding"/>
    <property type="evidence" value="ECO:0007669"/>
    <property type="project" value="UniProtKB-KW"/>
</dbReference>
<dbReference type="PANTHER" id="PTHR37984">
    <property type="entry name" value="PROTEIN CBG26694"/>
    <property type="match status" value="1"/>
</dbReference>
<keyword evidence="10" id="KW-1185">Reference proteome</keyword>
<dbReference type="InterPro" id="IPR050951">
    <property type="entry name" value="Retrovirus_Pol_polyprotein"/>
</dbReference>
<feature type="domain" description="CCHC-type" evidence="8">
    <location>
        <begin position="139"/>
        <end position="155"/>
    </location>
</feature>
<reference evidence="9 10" key="1">
    <citation type="submission" date="2015-04" db="EMBL/GenBank/DDBJ databases">
        <title>Lasius niger genome sequencing.</title>
        <authorList>
            <person name="Konorov E.A."/>
            <person name="Nikitin M.A."/>
            <person name="Kirill M.V."/>
            <person name="Chang P."/>
        </authorList>
    </citation>
    <scope>NUCLEOTIDE SEQUENCE [LARGE SCALE GENOMIC DNA]</scope>
    <source>
        <tissue evidence="9">Whole</tissue>
    </source>
</reference>
<dbReference type="GO" id="GO:0004190">
    <property type="term" value="F:aspartic-type endopeptidase activity"/>
    <property type="evidence" value="ECO:0007669"/>
    <property type="project" value="UniProtKB-KW"/>
</dbReference>
<dbReference type="InterPro" id="IPR001878">
    <property type="entry name" value="Znf_CCHC"/>
</dbReference>
<dbReference type="GO" id="GO:0006508">
    <property type="term" value="P:proteolysis"/>
    <property type="evidence" value="ECO:0007669"/>
    <property type="project" value="UniProtKB-KW"/>
</dbReference>
<dbReference type="Gene3D" id="2.40.70.10">
    <property type="entry name" value="Acid Proteases"/>
    <property type="match status" value="1"/>
</dbReference>
<keyword evidence="4" id="KW-0694">RNA-binding</keyword>
<evidence type="ECO:0000256" key="6">
    <source>
        <dbReference type="ARBA" id="ARBA00023125"/>
    </source>
</evidence>
<protein>
    <recommendedName>
        <fullName evidence="8">CCHC-type domain-containing protein</fullName>
    </recommendedName>
</protein>
<dbReference type="InterPro" id="IPR043502">
    <property type="entry name" value="DNA/RNA_pol_sf"/>
</dbReference>
<dbReference type="PaxDb" id="67767-A0A0J7K3Y9"/>
<dbReference type="FunFam" id="3.30.70.270:FF:000026">
    <property type="entry name" value="Transposon Ty3-G Gag-Pol polyprotein"/>
    <property type="match status" value="1"/>
</dbReference>
<feature type="region of interest" description="Disordered" evidence="7">
    <location>
        <begin position="159"/>
        <end position="178"/>
    </location>
</feature>
<evidence type="ECO:0000256" key="1">
    <source>
        <dbReference type="ARBA" id="ARBA00022670"/>
    </source>
</evidence>
<keyword evidence="2" id="KW-0064">Aspartyl protease</keyword>
<name>A0A0J7K3Y9_LASNI</name>
<dbReference type="InterPro" id="IPR000477">
    <property type="entry name" value="RT_dom"/>
</dbReference>
<evidence type="ECO:0000256" key="4">
    <source>
        <dbReference type="ARBA" id="ARBA00022884"/>
    </source>
</evidence>
<dbReference type="Gene3D" id="4.10.60.10">
    <property type="entry name" value="Zinc finger, CCHC-type"/>
    <property type="match status" value="1"/>
</dbReference>
<dbReference type="GO" id="GO:0015074">
    <property type="term" value="P:DNA integration"/>
    <property type="evidence" value="ECO:0007669"/>
    <property type="project" value="UniProtKB-KW"/>
</dbReference>
<dbReference type="AlphaFoldDB" id="A0A0J7K3Y9"/>
<dbReference type="Pfam" id="PF17919">
    <property type="entry name" value="RT_RNaseH_2"/>
    <property type="match status" value="1"/>
</dbReference>
<keyword evidence="5" id="KW-0229">DNA integration</keyword>
<dbReference type="InterPro" id="IPR036875">
    <property type="entry name" value="Znf_CCHC_sf"/>
</dbReference>
<comment type="caution">
    <text evidence="9">The sequence shown here is derived from an EMBL/GenBank/DDBJ whole genome shotgun (WGS) entry which is preliminary data.</text>
</comment>
<dbReference type="Pfam" id="PF00078">
    <property type="entry name" value="RVT_1"/>
    <property type="match status" value="1"/>
</dbReference>
<dbReference type="PANTHER" id="PTHR37984:SF11">
    <property type="entry name" value="INTEGRASE CATALYTIC DOMAIN-CONTAINING PROTEIN"/>
    <property type="match status" value="1"/>
</dbReference>
<evidence type="ECO:0000256" key="5">
    <source>
        <dbReference type="ARBA" id="ARBA00022908"/>
    </source>
</evidence>
<keyword evidence="3" id="KW-0460">Magnesium</keyword>
<organism evidence="9 10">
    <name type="scientific">Lasius niger</name>
    <name type="common">Black garden ant</name>
    <dbReference type="NCBI Taxonomy" id="67767"/>
    <lineage>
        <taxon>Eukaryota</taxon>
        <taxon>Metazoa</taxon>
        <taxon>Ecdysozoa</taxon>
        <taxon>Arthropoda</taxon>
        <taxon>Hexapoda</taxon>
        <taxon>Insecta</taxon>
        <taxon>Pterygota</taxon>
        <taxon>Neoptera</taxon>
        <taxon>Endopterygota</taxon>
        <taxon>Hymenoptera</taxon>
        <taxon>Apocrita</taxon>
        <taxon>Aculeata</taxon>
        <taxon>Formicoidea</taxon>
        <taxon>Formicidae</taxon>
        <taxon>Formicinae</taxon>
        <taxon>Lasius</taxon>
        <taxon>Lasius</taxon>
    </lineage>
</organism>
<keyword evidence="2" id="KW-0378">Hydrolase</keyword>
<dbReference type="CDD" id="cd01647">
    <property type="entry name" value="RT_LTR"/>
    <property type="match status" value="1"/>
</dbReference>
<dbReference type="OrthoDB" id="7611399at2759"/>
<dbReference type="GO" id="GO:0071897">
    <property type="term" value="P:DNA biosynthetic process"/>
    <property type="evidence" value="ECO:0007669"/>
    <property type="project" value="UniProtKB-ARBA"/>
</dbReference>
<dbReference type="InterPro" id="IPR043128">
    <property type="entry name" value="Rev_trsase/Diguanyl_cyclase"/>
</dbReference>
<dbReference type="SUPFAM" id="SSF56672">
    <property type="entry name" value="DNA/RNA polymerases"/>
    <property type="match status" value="1"/>
</dbReference>
<evidence type="ECO:0000313" key="10">
    <source>
        <dbReference type="Proteomes" id="UP000036403"/>
    </source>
</evidence>
<dbReference type="Gene3D" id="3.10.10.10">
    <property type="entry name" value="HIV Type 1 Reverse Transcriptase, subunit A, domain 1"/>
    <property type="match status" value="1"/>
</dbReference>
<dbReference type="InterPro" id="IPR001969">
    <property type="entry name" value="Aspartic_peptidase_AS"/>
</dbReference>
<accession>A0A0J7K3Y9</accession>
<keyword evidence="6" id="KW-0238">DNA-binding</keyword>
<dbReference type="InterPro" id="IPR021109">
    <property type="entry name" value="Peptidase_aspartic_dom_sf"/>
</dbReference>
<dbReference type="PROSITE" id="PS00141">
    <property type="entry name" value="ASP_PROTEASE"/>
    <property type="match status" value="1"/>
</dbReference>
<dbReference type="GO" id="GO:0008270">
    <property type="term" value="F:zinc ion binding"/>
    <property type="evidence" value="ECO:0007669"/>
    <property type="project" value="InterPro"/>
</dbReference>
<evidence type="ECO:0000313" key="9">
    <source>
        <dbReference type="EMBL" id="KMQ85024.1"/>
    </source>
</evidence>
<evidence type="ECO:0000256" key="3">
    <source>
        <dbReference type="ARBA" id="ARBA00022842"/>
    </source>
</evidence>
<evidence type="ECO:0000256" key="2">
    <source>
        <dbReference type="ARBA" id="ARBA00022750"/>
    </source>
</evidence>
<dbReference type="InterPro" id="IPR041577">
    <property type="entry name" value="RT_RNaseH_2"/>
</dbReference>
<sequence>MLLHCGGYDIQDIFYAIPDADTVAANEDPYKKTKEVLTNYFKPKINTTIERHKFRKVRRRALEKGDVTLEKVLEIAQALEATSIRLKGMEETETVAKISQKESKRKPAKKNDKKDNNCYRCEYKGHQQWEERCPARGKKCDNCNAIGHFAKMCKTKTAGNEKKKGGRNWERRNSEKKDRIQLTEETRGFEGICIWTDRKGCSMCNSREDCGGAGEKIVVRGVPLEVVVDSGASCNVIDEDTWKMCKIKNIKCDSRKTNKEIFAYAQNSKLELIGEFTSKTKVGRKEVMADFIVIKGKGKALIGYETACPTPWVSPIVPIEKKNNDVRICVDMRQTNRAIVRERFSLPIIEEILDKVKGSQWFSTLDIKDAYHQIELEEKSREITTFVTDEESGCRPIESKVVAIEKFRAPKTPEKVRSFLGLVNFCAAFIPNLATINEPLRKLTRKGIKFEWGKAQEIAFKELKEKLMNVKSLGIFDGKAQTRVIADASPVAIGMVLTQKGINGWKVIRYASRISSLSLVHELSVGSYDYNHISIKSYMRKGVTDPLSRLVVEREGVISGNMSSEEFYIQWLAKEAVPHAMNIEEIEKESKEDPILEQVRKALVTNDWKMLTSFRFRLLQNELYMSKITG</sequence>
<evidence type="ECO:0000256" key="7">
    <source>
        <dbReference type="SAM" id="MobiDB-lite"/>
    </source>
</evidence>
<feature type="domain" description="CCHC-type" evidence="8">
    <location>
        <begin position="117"/>
        <end position="135"/>
    </location>
</feature>
<keyword evidence="1" id="KW-0645">Protease</keyword>
<dbReference type="Proteomes" id="UP000036403">
    <property type="component" value="Unassembled WGS sequence"/>
</dbReference>
<evidence type="ECO:0000259" key="8">
    <source>
        <dbReference type="SMART" id="SM00343"/>
    </source>
</evidence>
<dbReference type="SUPFAM" id="SSF57756">
    <property type="entry name" value="Retrovirus zinc finger-like domains"/>
    <property type="match status" value="1"/>
</dbReference>
<dbReference type="EMBL" id="LBMM01014859">
    <property type="protein sequence ID" value="KMQ85024.1"/>
    <property type="molecule type" value="Genomic_DNA"/>
</dbReference>